<gene>
    <name evidence="2" type="ORF">SCAR479_10217</name>
</gene>
<feature type="compositionally biased region" description="Basic residues" evidence="1">
    <location>
        <begin position="99"/>
        <end position="111"/>
    </location>
</feature>
<reference evidence="2 3" key="1">
    <citation type="submission" date="2024-02" db="EMBL/GenBank/DDBJ databases">
        <title>First draft genome assembly of two strains of Seiridium cardinale.</title>
        <authorList>
            <person name="Emiliani G."/>
            <person name="Scali E."/>
        </authorList>
    </citation>
    <scope>NUCLEOTIDE SEQUENCE [LARGE SCALE GENOMIC DNA]</scope>
    <source>
        <strain evidence="2 3">BM-138-000479</strain>
    </source>
</reference>
<comment type="caution">
    <text evidence="2">The sequence shown here is derived from an EMBL/GenBank/DDBJ whole genome shotgun (WGS) entry which is preliminary data.</text>
</comment>
<name>A0ABR2XHC5_9PEZI</name>
<proteinExistence type="predicted"/>
<protein>
    <submittedName>
        <fullName evidence="2">Uncharacterized protein</fullName>
    </submittedName>
</protein>
<feature type="region of interest" description="Disordered" evidence="1">
    <location>
        <begin position="75"/>
        <end position="111"/>
    </location>
</feature>
<evidence type="ECO:0000256" key="1">
    <source>
        <dbReference type="SAM" id="MobiDB-lite"/>
    </source>
</evidence>
<organism evidence="2 3">
    <name type="scientific">Seiridium cardinale</name>
    <dbReference type="NCBI Taxonomy" id="138064"/>
    <lineage>
        <taxon>Eukaryota</taxon>
        <taxon>Fungi</taxon>
        <taxon>Dikarya</taxon>
        <taxon>Ascomycota</taxon>
        <taxon>Pezizomycotina</taxon>
        <taxon>Sordariomycetes</taxon>
        <taxon>Xylariomycetidae</taxon>
        <taxon>Amphisphaeriales</taxon>
        <taxon>Sporocadaceae</taxon>
        <taxon>Seiridium</taxon>
    </lineage>
</organism>
<sequence length="194" mass="21256">MADKFADKLYSLTTGELRELVLVLCMEKKAKGVAQAHMNTMRPSLGLTATSTTTSSVGLRAQTPTNTHLHLPSLTLSPESPSQHSHFGLPTPTTGAGRVSKKSHKSTPRKPTKIVVKRTPLYHTCQNCGGRFRQQDNGFYACTYHTGQLVNTVSDDYLRRASPRIKKYACCGKDAKAAGCRQGKHVAQSEKLDR</sequence>
<keyword evidence="3" id="KW-1185">Reference proteome</keyword>
<dbReference type="EMBL" id="JARVKM010000054">
    <property type="protein sequence ID" value="KAK9773095.1"/>
    <property type="molecule type" value="Genomic_DNA"/>
</dbReference>
<evidence type="ECO:0000313" key="2">
    <source>
        <dbReference type="EMBL" id="KAK9773095.1"/>
    </source>
</evidence>
<accession>A0ABR2XHC5</accession>
<evidence type="ECO:0000313" key="3">
    <source>
        <dbReference type="Proteomes" id="UP001465668"/>
    </source>
</evidence>
<dbReference type="Proteomes" id="UP001465668">
    <property type="component" value="Unassembled WGS sequence"/>
</dbReference>